<dbReference type="InterPro" id="IPR036412">
    <property type="entry name" value="HAD-like_sf"/>
</dbReference>
<evidence type="ECO:0000313" key="1">
    <source>
        <dbReference type="EMBL" id="PEH88121.1"/>
    </source>
</evidence>
<keyword evidence="2" id="KW-1185">Reference proteome</keyword>
<dbReference type="SUPFAM" id="SSF56784">
    <property type="entry name" value="HAD-like"/>
    <property type="match status" value="1"/>
</dbReference>
<reference evidence="2" key="1">
    <citation type="submission" date="2017-09" db="EMBL/GenBank/DDBJ databases">
        <title>FDA dAtabase for Regulatory Grade micrObial Sequences (FDA-ARGOS): Supporting development and validation of Infectious Disease Dx tests.</title>
        <authorList>
            <person name="Minogue T."/>
            <person name="Wolcott M."/>
            <person name="Wasieloski L."/>
            <person name="Aguilar W."/>
            <person name="Moore D."/>
            <person name="Tallon L."/>
            <person name="Sadzewicz L."/>
            <person name="Ott S."/>
            <person name="Zhao X."/>
            <person name="Nagaraj S."/>
            <person name="Vavikolanu K."/>
            <person name="Aluvathingal J."/>
            <person name="Nadendla S."/>
            <person name="Sichtig H."/>
        </authorList>
    </citation>
    <scope>NUCLEOTIDE SEQUENCE [LARGE SCALE GENOMIC DNA]</scope>
    <source>
        <strain evidence="2">FDAARGOS_394</strain>
    </source>
</reference>
<dbReference type="STRING" id="1219032.GCA_001515545_03212"/>
<accession>A0A2A7USI1</accession>
<proteinExistence type="predicted"/>
<dbReference type="Pfam" id="PF08282">
    <property type="entry name" value="Hydrolase_3"/>
    <property type="match status" value="1"/>
</dbReference>
<gene>
    <name evidence="1" type="ORF">CRM82_05445</name>
</gene>
<dbReference type="EMBL" id="PDEA01000001">
    <property type="protein sequence ID" value="PEH88121.1"/>
    <property type="molecule type" value="Genomic_DNA"/>
</dbReference>
<dbReference type="InterPro" id="IPR023214">
    <property type="entry name" value="HAD_sf"/>
</dbReference>
<dbReference type="Gene3D" id="3.40.50.1000">
    <property type="entry name" value="HAD superfamily/HAD-like"/>
    <property type="match status" value="2"/>
</dbReference>
<organism evidence="1 2">
    <name type="scientific">Comamonas terrigena</name>
    <dbReference type="NCBI Taxonomy" id="32013"/>
    <lineage>
        <taxon>Bacteria</taxon>
        <taxon>Pseudomonadati</taxon>
        <taxon>Pseudomonadota</taxon>
        <taxon>Betaproteobacteria</taxon>
        <taxon>Burkholderiales</taxon>
        <taxon>Comamonadaceae</taxon>
        <taxon>Comamonas</taxon>
    </lineage>
</organism>
<dbReference type="GO" id="GO:0005829">
    <property type="term" value="C:cytosol"/>
    <property type="evidence" value="ECO:0007669"/>
    <property type="project" value="TreeGrafter"/>
</dbReference>
<dbReference type="InterPro" id="IPR006379">
    <property type="entry name" value="HAD-SF_hydro_IIB"/>
</dbReference>
<dbReference type="AlphaFoldDB" id="A0A2A7USI1"/>
<name>A0A2A7USI1_COMTR</name>
<comment type="caution">
    <text evidence="1">The sequence shown here is derived from an EMBL/GenBank/DDBJ whole genome shotgun (WGS) entry which is preliminary data.</text>
</comment>
<dbReference type="NCBIfam" id="TIGR01484">
    <property type="entry name" value="HAD-SF-IIB"/>
    <property type="match status" value="1"/>
</dbReference>
<evidence type="ECO:0000313" key="2">
    <source>
        <dbReference type="Proteomes" id="UP000220246"/>
    </source>
</evidence>
<sequence length="298" mass="32637">MRAWPWDPRTDRRWYALHSPHLPGRCGLAYLDRTVSQEFLQPLSALPVPANVLGVLTDIDDTLTTEGVVPAHVVAAIARLKAAGLKVVPITGRPVGWSVPFASAWPVDAIVAENGAVALRRNGQGGLDKLYQQDEDSRAHNFARMQEVLSQIESTVPGASRATDSMGRECDIAVDHSEFTHMPQAQIDQCVQIMKAAGMNATVSSIHINGWFGAHNKLEGARWIVRELFDIDLDATLGQWIYIGDSTNDQLMFQNVPLSVGVANIARFVPQLHHLPRYVTAAERGDGFVQLADHILAA</sequence>
<dbReference type="PANTHER" id="PTHR10000">
    <property type="entry name" value="PHOSPHOSERINE PHOSPHATASE"/>
    <property type="match status" value="1"/>
</dbReference>
<protein>
    <submittedName>
        <fullName evidence="1">HAD family hydrolase</fullName>
    </submittedName>
</protein>
<dbReference type="PANTHER" id="PTHR10000:SF8">
    <property type="entry name" value="HAD SUPERFAMILY HYDROLASE-LIKE, TYPE 3"/>
    <property type="match status" value="1"/>
</dbReference>
<dbReference type="Proteomes" id="UP000220246">
    <property type="component" value="Unassembled WGS sequence"/>
</dbReference>
<dbReference type="GO" id="GO:0016791">
    <property type="term" value="F:phosphatase activity"/>
    <property type="evidence" value="ECO:0007669"/>
    <property type="project" value="TreeGrafter"/>
</dbReference>
<dbReference type="OrthoDB" id="5292903at2"/>
<dbReference type="GO" id="GO:0000287">
    <property type="term" value="F:magnesium ion binding"/>
    <property type="evidence" value="ECO:0007669"/>
    <property type="project" value="TreeGrafter"/>
</dbReference>
<keyword evidence="1" id="KW-0378">Hydrolase</keyword>